<evidence type="ECO:0000313" key="3">
    <source>
        <dbReference type="EMBL" id="MBS1258926.1"/>
    </source>
</evidence>
<evidence type="ECO:0000259" key="2">
    <source>
        <dbReference type="Pfam" id="PF25917"/>
    </source>
</evidence>
<organism evidence="3 4">
    <name type="scientific">Candidatus Scalindua arabica</name>
    <dbReference type="NCBI Taxonomy" id="1127984"/>
    <lineage>
        <taxon>Bacteria</taxon>
        <taxon>Pseudomonadati</taxon>
        <taxon>Planctomycetota</taxon>
        <taxon>Candidatus Brocadiia</taxon>
        <taxon>Candidatus Brocadiales</taxon>
        <taxon>Candidatus Scalinduaceae</taxon>
        <taxon>Candidatus Scalindua</taxon>
    </lineage>
</organism>
<dbReference type="EMBL" id="JAANXD010000076">
    <property type="protein sequence ID" value="MBS1258926.1"/>
    <property type="molecule type" value="Genomic_DNA"/>
</dbReference>
<gene>
    <name evidence="3" type="ORF">MAG551_01990</name>
</gene>
<evidence type="ECO:0000256" key="1">
    <source>
        <dbReference type="SAM" id="Phobius"/>
    </source>
</evidence>
<reference evidence="3" key="1">
    <citation type="journal article" date="2021" name="ISME J.">
        <title>Fine-scale metabolic discontinuity in a stratified prokaryote microbiome of a Red Sea deep halocline.</title>
        <authorList>
            <person name="Michoud G."/>
            <person name="Ngugi D.K."/>
            <person name="Barozzi A."/>
            <person name="Merlino G."/>
            <person name="Calleja M.L."/>
            <person name="Delgado-Huertas A."/>
            <person name="Moran X.A.G."/>
            <person name="Daffonchio D."/>
        </authorList>
    </citation>
    <scope>NUCLEOTIDE SEQUENCE</scope>
    <source>
        <strain evidence="3">SuakinDeep_MAG55_1</strain>
    </source>
</reference>
<keyword evidence="1" id="KW-0812">Transmembrane</keyword>
<dbReference type="InterPro" id="IPR058625">
    <property type="entry name" value="MdtA-like_BSH"/>
</dbReference>
<dbReference type="InterPro" id="IPR050739">
    <property type="entry name" value="MFP"/>
</dbReference>
<accession>A0A941W5N5</accession>
<protein>
    <recommendedName>
        <fullName evidence="2">Multidrug resistance protein MdtA-like barrel-sandwich hybrid domain-containing protein</fullName>
    </recommendedName>
</protein>
<dbReference type="Gene3D" id="1.10.287.470">
    <property type="entry name" value="Helix hairpin bin"/>
    <property type="match status" value="1"/>
</dbReference>
<dbReference type="AlphaFoldDB" id="A0A941W5N5"/>
<feature type="domain" description="Multidrug resistance protein MdtA-like barrel-sandwich hybrid" evidence="2">
    <location>
        <begin position="67"/>
        <end position="299"/>
    </location>
</feature>
<keyword evidence="1" id="KW-1133">Transmembrane helix</keyword>
<sequence length="389" mass="43552">MKMQSAKKPAKGQVIAVQSKSDRPGLFKLLLPVIVFSLIVLFFVTAVYWYNFMPRATGRSYLEFHEISSKRRAIIRELAVDLGAPVKAGQLLVKLDENELLARRKRLQQAVTVASEAIVAKKNELELKQQELRLKLDDQHIFRTVEVEAARVAMSEDAARLQSAIARLQGSQIELDRVRKLAKSGAMSQSRLDQQQTLYNAIDREVKGYDKVVAAGGERLRQAMRRLSDYEKGKAINVPVAEILRPVKAYVAEVEVQITEIDALLENSRLTSPIDGEVGSIQQRAGAVVDAGEPILTVVHSRPHLVESYIREKWMGSVQEGDTVYLRPLSSGNGGKLKARVVERGKSVTRVPRDFLPEYDESRVMGLRFVMELEKEWDGPLGAAFSISF</sequence>
<comment type="caution">
    <text evidence="3">The sequence shown here is derived from an EMBL/GenBank/DDBJ whole genome shotgun (WGS) entry which is preliminary data.</text>
</comment>
<dbReference type="SUPFAM" id="SSF111369">
    <property type="entry name" value="HlyD-like secretion proteins"/>
    <property type="match status" value="1"/>
</dbReference>
<dbReference type="PANTHER" id="PTHR30386:SF17">
    <property type="entry name" value="ALKALINE PROTEASE SECRETION PROTEIN APRE"/>
    <property type="match status" value="1"/>
</dbReference>
<dbReference type="Gene3D" id="2.40.50.100">
    <property type="match status" value="1"/>
</dbReference>
<proteinExistence type="predicted"/>
<dbReference type="Pfam" id="PF25917">
    <property type="entry name" value="BSH_RND"/>
    <property type="match status" value="1"/>
</dbReference>
<keyword evidence="1" id="KW-0472">Membrane</keyword>
<dbReference type="PANTHER" id="PTHR30386">
    <property type="entry name" value="MEMBRANE FUSION SUBUNIT OF EMRAB-TOLC MULTIDRUG EFFLUX PUMP"/>
    <property type="match status" value="1"/>
</dbReference>
<dbReference type="Proteomes" id="UP000722750">
    <property type="component" value="Unassembled WGS sequence"/>
</dbReference>
<name>A0A941W5N5_9BACT</name>
<evidence type="ECO:0000313" key="4">
    <source>
        <dbReference type="Proteomes" id="UP000722750"/>
    </source>
</evidence>
<feature type="transmembrane region" description="Helical" evidence="1">
    <location>
        <begin position="29"/>
        <end position="50"/>
    </location>
</feature>